<proteinExistence type="predicted"/>
<dbReference type="InterPro" id="IPR013766">
    <property type="entry name" value="Thioredoxin_domain"/>
</dbReference>
<comment type="caution">
    <text evidence="4">The sequence shown here is derived from an EMBL/GenBank/DDBJ whole genome shotgun (WGS) entry which is preliminary data.</text>
</comment>
<dbReference type="STRING" id="307507.A0A2V0PAQ5"/>
<dbReference type="AlphaFoldDB" id="A0A2V0PAQ5"/>
<dbReference type="EMBL" id="BDRX01000049">
    <property type="protein sequence ID" value="GBF94247.1"/>
    <property type="molecule type" value="Genomic_DNA"/>
</dbReference>
<protein>
    <submittedName>
        <fullName evidence="4">Thioredoxin chloroplastic</fullName>
    </submittedName>
</protein>
<feature type="region of interest" description="Disordered" evidence="2">
    <location>
        <begin position="1"/>
        <end position="41"/>
    </location>
</feature>
<dbReference type="PROSITE" id="PS00194">
    <property type="entry name" value="THIOREDOXIN_1"/>
    <property type="match status" value="1"/>
</dbReference>
<gene>
    <name evidence="4" type="ORF">Rsub_06517</name>
</gene>
<dbReference type="PROSITE" id="PS51352">
    <property type="entry name" value="THIOREDOXIN_2"/>
    <property type="match status" value="1"/>
</dbReference>
<feature type="domain" description="Thioredoxin" evidence="3">
    <location>
        <begin position="78"/>
        <end position="200"/>
    </location>
</feature>
<keyword evidence="1" id="KW-1015">Disulfide bond</keyword>
<feature type="compositionally biased region" description="Low complexity" evidence="2">
    <location>
        <begin position="9"/>
        <end position="28"/>
    </location>
</feature>
<name>A0A2V0PAQ5_9CHLO</name>
<reference evidence="4 5" key="1">
    <citation type="journal article" date="2018" name="Sci. Rep.">
        <title>Raphidocelis subcapitata (=Pseudokirchneriella subcapitata) provides an insight into genome evolution and environmental adaptations in the Sphaeropleales.</title>
        <authorList>
            <person name="Suzuki S."/>
            <person name="Yamaguchi H."/>
            <person name="Nakajima N."/>
            <person name="Kawachi M."/>
        </authorList>
    </citation>
    <scope>NUCLEOTIDE SEQUENCE [LARGE SCALE GENOMIC DNA]</scope>
    <source>
        <strain evidence="4 5">NIES-35</strain>
    </source>
</reference>
<organism evidence="4 5">
    <name type="scientific">Raphidocelis subcapitata</name>
    <dbReference type="NCBI Taxonomy" id="307507"/>
    <lineage>
        <taxon>Eukaryota</taxon>
        <taxon>Viridiplantae</taxon>
        <taxon>Chlorophyta</taxon>
        <taxon>core chlorophytes</taxon>
        <taxon>Chlorophyceae</taxon>
        <taxon>CS clade</taxon>
        <taxon>Sphaeropleales</taxon>
        <taxon>Selenastraceae</taxon>
        <taxon>Raphidocelis</taxon>
    </lineage>
</organism>
<evidence type="ECO:0000313" key="5">
    <source>
        <dbReference type="Proteomes" id="UP000247498"/>
    </source>
</evidence>
<evidence type="ECO:0000256" key="1">
    <source>
        <dbReference type="ARBA" id="ARBA00023157"/>
    </source>
</evidence>
<dbReference type="InterPro" id="IPR017937">
    <property type="entry name" value="Thioredoxin_CS"/>
</dbReference>
<dbReference type="Pfam" id="PF00085">
    <property type="entry name" value="Thioredoxin"/>
    <property type="match status" value="1"/>
</dbReference>
<dbReference type="OrthoDB" id="10263751at2759"/>
<sequence length="200" mass="21047">MLASSRCSPAAGARAPAAPRAAAAAAARAPRRAAPRARAVPSKEEALAQLEAFATTNAANIAAAEAKLREAGPGGARKAAAGAAPDGAAAAQGGLRELNQGDFWEFLESTADKLTVVDFYTDWCGPCKMIYPELVRLSQELGPRGGQVVKFNCNKDNKELGRTLGIKVAPTFHLYRGREKLGEMTGAKVEKLREMIEANL</sequence>
<evidence type="ECO:0000259" key="3">
    <source>
        <dbReference type="PROSITE" id="PS51352"/>
    </source>
</evidence>
<dbReference type="PRINTS" id="PR00421">
    <property type="entry name" value="THIOREDOXIN"/>
</dbReference>
<dbReference type="InParanoid" id="A0A2V0PAQ5"/>
<dbReference type="SUPFAM" id="SSF52833">
    <property type="entry name" value="Thioredoxin-like"/>
    <property type="match status" value="1"/>
</dbReference>
<dbReference type="Proteomes" id="UP000247498">
    <property type="component" value="Unassembled WGS sequence"/>
</dbReference>
<accession>A0A2V0PAQ5</accession>
<dbReference type="CDD" id="cd02947">
    <property type="entry name" value="TRX_family"/>
    <property type="match status" value="1"/>
</dbReference>
<dbReference type="FunCoup" id="A0A2V0PAQ5">
    <property type="interactions" value="675"/>
</dbReference>
<evidence type="ECO:0000313" key="4">
    <source>
        <dbReference type="EMBL" id="GBF94247.1"/>
    </source>
</evidence>
<keyword evidence="5" id="KW-1185">Reference proteome</keyword>
<dbReference type="PANTHER" id="PTHR46115">
    <property type="entry name" value="THIOREDOXIN-LIKE PROTEIN 1"/>
    <property type="match status" value="1"/>
</dbReference>
<dbReference type="Gene3D" id="3.40.30.10">
    <property type="entry name" value="Glutaredoxin"/>
    <property type="match status" value="1"/>
</dbReference>
<evidence type="ECO:0000256" key="2">
    <source>
        <dbReference type="SAM" id="MobiDB-lite"/>
    </source>
</evidence>
<dbReference type="InterPro" id="IPR036249">
    <property type="entry name" value="Thioredoxin-like_sf"/>
</dbReference>